<comment type="caution">
    <text evidence="3">The sequence shown here is derived from an EMBL/GenBank/DDBJ whole genome shotgun (WGS) entry which is preliminary data.</text>
</comment>
<evidence type="ECO:0000313" key="4">
    <source>
        <dbReference type="Proteomes" id="UP001152561"/>
    </source>
</evidence>
<proteinExistence type="inferred from homology"/>
<dbReference type="InterPro" id="IPR002213">
    <property type="entry name" value="UDP_glucos_trans"/>
</dbReference>
<dbReference type="Gene3D" id="3.40.50.2000">
    <property type="entry name" value="Glycogen Phosphorylase B"/>
    <property type="match status" value="2"/>
</dbReference>
<dbReference type="OrthoDB" id="1249206at2759"/>
<protein>
    <submittedName>
        <fullName evidence="3">Uncharacterized protein</fullName>
    </submittedName>
</protein>
<keyword evidence="4" id="KW-1185">Reference proteome</keyword>
<evidence type="ECO:0000256" key="2">
    <source>
        <dbReference type="ARBA" id="ARBA00022679"/>
    </source>
</evidence>
<dbReference type="SUPFAM" id="SSF53756">
    <property type="entry name" value="UDP-Glycosyltransferase/glycogen phosphorylase"/>
    <property type="match status" value="1"/>
</dbReference>
<gene>
    <name evidence="3" type="ORF">K7X08_027752</name>
</gene>
<dbReference type="GO" id="GO:0080043">
    <property type="term" value="F:quercetin 3-O-glucosyltransferase activity"/>
    <property type="evidence" value="ECO:0007669"/>
    <property type="project" value="TreeGrafter"/>
</dbReference>
<dbReference type="GO" id="GO:0080044">
    <property type="term" value="F:quercetin 7-O-glucosyltransferase activity"/>
    <property type="evidence" value="ECO:0007669"/>
    <property type="project" value="TreeGrafter"/>
</dbReference>
<name>A0A9Q1LJG9_9SOLA</name>
<accession>A0A9Q1LJG9</accession>
<dbReference type="PANTHER" id="PTHR11926:SF1560">
    <property type="entry name" value="UDP-GLYCOSYLTRANSFERASE 74E1-RELATED"/>
    <property type="match status" value="1"/>
</dbReference>
<dbReference type="CDD" id="cd03784">
    <property type="entry name" value="GT1_Gtf-like"/>
    <property type="match status" value="1"/>
</dbReference>
<dbReference type="Pfam" id="PF00201">
    <property type="entry name" value="UDPGT"/>
    <property type="match status" value="1"/>
</dbReference>
<dbReference type="Proteomes" id="UP001152561">
    <property type="component" value="Unassembled WGS sequence"/>
</dbReference>
<dbReference type="AlphaFoldDB" id="A0A9Q1LJG9"/>
<dbReference type="PANTHER" id="PTHR11926">
    <property type="entry name" value="GLUCOSYL/GLUCURONOSYL TRANSFERASES"/>
    <property type="match status" value="1"/>
</dbReference>
<sequence>MVYLEFHFSLRINDSLEDEYYSLISSVPNFPLMGIKDLASFSYFKDYSKDVMLLLLEQFSNIHKVDWALFNTFDELEEEVVKWMTSKWQIKTIGPLIPTTYITKTYNDNGKEVSRIHILKPDYECGMKWLHERDDNSVIYVSFGSAAGVEQEQMEELAYALKETNEYFLWVVRDSEEHKLPKDFKFETLEKGLIVKWCNQLDILDYKAIACYLTQCGWNSTLEALSENDSYTAIGEPNDSCNVY</sequence>
<reference evidence="4" key="1">
    <citation type="journal article" date="2023" name="Proc. Natl. Acad. Sci. U.S.A.">
        <title>Genomic and structural basis for evolution of tropane alkaloid biosynthesis.</title>
        <authorList>
            <person name="Wanga Y.-J."/>
            <person name="Taina T."/>
            <person name="Yua J.-Y."/>
            <person name="Lia J."/>
            <person name="Xua B."/>
            <person name="Chenc J."/>
            <person name="D'Auriad J.C."/>
            <person name="Huanga J.-P."/>
            <person name="Huanga S.-X."/>
        </authorList>
    </citation>
    <scope>NUCLEOTIDE SEQUENCE [LARGE SCALE GENOMIC DNA]</scope>
    <source>
        <strain evidence="4">cv. KIB-2019</strain>
    </source>
</reference>
<keyword evidence="2" id="KW-0808">Transferase</keyword>
<evidence type="ECO:0000256" key="1">
    <source>
        <dbReference type="ARBA" id="ARBA00009995"/>
    </source>
</evidence>
<evidence type="ECO:0000313" key="3">
    <source>
        <dbReference type="EMBL" id="KAJ8538531.1"/>
    </source>
</evidence>
<organism evidence="3 4">
    <name type="scientific">Anisodus acutangulus</name>
    <dbReference type="NCBI Taxonomy" id="402998"/>
    <lineage>
        <taxon>Eukaryota</taxon>
        <taxon>Viridiplantae</taxon>
        <taxon>Streptophyta</taxon>
        <taxon>Embryophyta</taxon>
        <taxon>Tracheophyta</taxon>
        <taxon>Spermatophyta</taxon>
        <taxon>Magnoliopsida</taxon>
        <taxon>eudicotyledons</taxon>
        <taxon>Gunneridae</taxon>
        <taxon>Pentapetalae</taxon>
        <taxon>asterids</taxon>
        <taxon>lamiids</taxon>
        <taxon>Solanales</taxon>
        <taxon>Solanaceae</taxon>
        <taxon>Solanoideae</taxon>
        <taxon>Hyoscyameae</taxon>
        <taxon>Anisodus</taxon>
    </lineage>
</organism>
<comment type="similarity">
    <text evidence="1">Belongs to the UDP-glycosyltransferase family.</text>
</comment>
<dbReference type="EMBL" id="JAJAGQ010000017">
    <property type="protein sequence ID" value="KAJ8538531.1"/>
    <property type="molecule type" value="Genomic_DNA"/>
</dbReference>